<name>A5WXR9_STOCA</name>
<feature type="region of interest" description="Disordered" evidence="1">
    <location>
        <begin position="25"/>
        <end position="64"/>
    </location>
</feature>
<reference evidence="3" key="1">
    <citation type="submission" date="2005-05" db="EMBL/GenBank/DDBJ databases">
        <title>The salivary gland transcriptome of the stable fly, Stomoxys calcitrans.</title>
        <authorList>
            <person name="Wang X."/>
            <person name="Ribeiro J.M."/>
            <person name="Broce A.B."/>
            <person name="Kanost M.R."/>
        </authorList>
    </citation>
    <scope>NUCLEOTIDE SEQUENCE</scope>
    <source>
        <strain evidence="3">E01_sc_p2</strain>
        <tissue evidence="3">Salivary gland</tissue>
    </source>
</reference>
<dbReference type="GeneID" id="106086203"/>
<evidence type="ECO:0000313" key="3">
    <source>
        <dbReference type="EMBL" id="AAY34547.1"/>
    </source>
</evidence>
<dbReference type="VEuPathDB" id="VectorBase:SCAU000399"/>
<dbReference type="AlphaFoldDB" id="A5WXR9"/>
<protein>
    <submittedName>
        <fullName evidence="3">Putative 11.5 kDa secreted salivary gland protein</fullName>
    </submittedName>
</protein>
<evidence type="ECO:0000256" key="1">
    <source>
        <dbReference type="SAM" id="MobiDB-lite"/>
    </source>
</evidence>
<feature type="region of interest" description="Disordered" evidence="1">
    <location>
        <begin position="107"/>
        <end position="126"/>
    </location>
</feature>
<accession>A5WXR9</accession>
<keyword evidence="2" id="KW-0732">Signal</keyword>
<dbReference type="RefSeq" id="NP_001298152.1">
    <property type="nucleotide sequence ID" value="NM_001311223.1"/>
</dbReference>
<organism evidence="3">
    <name type="scientific">Stomoxys calcitrans</name>
    <name type="common">Stable fly</name>
    <name type="synonym">Conops calcitrans</name>
    <dbReference type="NCBI Taxonomy" id="35570"/>
    <lineage>
        <taxon>Eukaryota</taxon>
        <taxon>Metazoa</taxon>
        <taxon>Ecdysozoa</taxon>
        <taxon>Arthropoda</taxon>
        <taxon>Hexapoda</taxon>
        <taxon>Insecta</taxon>
        <taxon>Pterygota</taxon>
        <taxon>Neoptera</taxon>
        <taxon>Endopterygota</taxon>
        <taxon>Diptera</taxon>
        <taxon>Brachycera</taxon>
        <taxon>Muscomorpha</taxon>
        <taxon>Muscoidea</taxon>
        <taxon>Muscidae</taxon>
        <taxon>Stomoxys</taxon>
    </lineage>
</organism>
<evidence type="ECO:0000256" key="2">
    <source>
        <dbReference type="SAM" id="SignalP"/>
    </source>
</evidence>
<sequence>MKYFVVISLGIIALAVSSFAQGEGLESSDDKAADNEPLLESGGPWGPFFGTPQRQGEQQVDEESQPNDDYFFIFPINPLRFPSLKPVFFDFGSNNDFGLGNIFKDNNERKRTTTTTGSPMMAAGGQ</sequence>
<proteinExistence type="evidence at transcript level"/>
<feature type="signal peptide" evidence="2">
    <location>
        <begin position="1"/>
        <end position="22"/>
    </location>
</feature>
<feature type="chain" id="PRO_5002689464" evidence="2">
    <location>
        <begin position="23"/>
        <end position="126"/>
    </location>
</feature>
<dbReference type="EMBL" id="DQ054844">
    <property type="protein sequence ID" value="AAY34547.1"/>
    <property type="molecule type" value="mRNA"/>
</dbReference>